<name>A0A238KQ51_9RHOB</name>
<dbReference type="InterPro" id="IPR014757">
    <property type="entry name" value="Tscrpt_reg_IclR_C"/>
</dbReference>
<dbReference type="InterPro" id="IPR029016">
    <property type="entry name" value="GAF-like_dom_sf"/>
</dbReference>
<organism evidence="6 7">
    <name type="scientific">Actibacterium lipolyticum</name>
    <dbReference type="NCBI Taxonomy" id="1524263"/>
    <lineage>
        <taxon>Bacteria</taxon>
        <taxon>Pseudomonadati</taxon>
        <taxon>Pseudomonadota</taxon>
        <taxon>Alphaproteobacteria</taxon>
        <taxon>Rhodobacterales</taxon>
        <taxon>Roseobacteraceae</taxon>
        <taxon>Actibacterium</taxon>
    </lineage>
</organism>
<evidence type="ECO:0000313" key="7">
    <source>
        <dbReference type="Proteomes" id="UP000202922"/>
    </source>
</evidence>
<dbReference type="PROSITE" id="PS51078">
    <property type="entry name" value="ICLR_ED"/>
    <property type="match status" value="1"/>
</dbReference>
<dbReference type="InterPro" id="IPR005471">
    <property type="entry name" value="Tscrpt_reg_IclR_N"/>
</dbReference>
<dbReference type="EMBL" id="FXYE01000002">
    <property type="protein sequence ID" value="SMX44242.1"/>
    <property type="molecule type" value="Genomic_DNA"/>
</dbReference>
<evidence type="ECO:0000256" key="2">
    <source>
        <dbReference type="ARBA" id="ARBA00023125"/>
    </source>
</evidence>
<dbReference type="InterPro" id="IPR050707">
    <property type="entry name" value="HTH_MetabolicPath_Reg"/>
</dbReference>
<dbReference type="GO" id="GO:0045892">
    <property type="term" value="P:negative regulation of DNA-templated transcription"/>
    <property type="evidence" value="ECO:0007669"/>
    <property type="project" value="TreeGrafter"/>
</dbReference>
<dbReference type="PANTHER" id="PTHR30136:SF33">
    <property type="entry name" value="TRANSCRIPTIONAL REGULATORY PROTEIN"/>
    <property type="match status" value="1"/>
</dbReference>
<reference evidence="7" key="1">
    <citation type="submission" date="2017-05" db="EMBL/GenBank/DDBJ databases">
        <authorList>
            <person name="Rodrigo-Torres L."/>
            <person name="Arahal R. D."/>
            <person name="Lucena T."/>
        </authorList>
    </citation>
    <scope>NUCLEOTIDE SEQUENCE [LARGE SCALE GENOMIC DNA]</scope>
    <source>
        <strain evidence="7">CECT 8621</strain>
    </source>
</reference>
<evidence type="ECO:0000259" key="4">
    <source>
        <dbReference type="PROSITE" id="PS51077"/>
    </source>
</evidence>
<protein>
    <submittedName>
        <fullName evidence="6">Pca regulon regulatory protein</fullName>
    </submittedName>
</protein>
<keyword evidence="1" id="KW-0805">Transcription regulation</keyword>
<dbReference type="Pfam" id="PF09339">
    <property type="entry name" value="HTH_IclR"/>
    <property type="match status" value="1"/>
</dbReference>
<evidence type="ECO:0000256" key="1">
    <source>
        <dbReference type="ARBA" id="ARBA00023015"/>
    </source>
</evidence>
<dbReference type="SMART" id="SM00346">
    <property type="entry name" value="HTH_ICLR"/>
    <property type="match status" value="1"/>
</dbReference>
<keyword evidence="3" id="KW-0804">Transcription</keyword>
<gene>
    <name evidence="6" type="primary">pcaR_1</name>
    <name evidence="6" type="ORF">COL8621_02507</name>
</gene>
<dbReference type="PROSITE" id="PS51077">
    <property type="entry name" value="HTH_ICLR"/>
    <property type="match status" value="1"/>
</dbReference>
<dbReference type="Pfam" id="PF01614">
    <property type="entry name" value="IclR_C"/>
    <property type="match status" value="1"/>
</dbReference>
<dbReference type="Proteomes" id="UP000202922">
    <property type="component" value="Unassembled WGS sequence"/>
</dbReference>
<dbReference type="Gene3D" id="1.10.10.10">
    <property type="entry name" value="Winged helix-like DNA-binding domain superfamily/Winged helix DNA-binding domain"/>
    <property type="match status" value="1"/>
</dbReference>
<dbReference type="SUPFAM" id="SSF55781">
    <property type="entry name" value="GAF domain-like"/>
    <property type="match status" value="1"/>
</dbReference>
<dbReference type="RefSeq" id="WP_306345724.1">
    <property type="nucleotide sequence ID" value="NZ_FXYE01000002.1"/>
</dbReference>
<dbReference type="InterPro" id="IPR036390">
    <property type="entry name" value="WH_DNA-bd_sf"/>
</dbReference>
<dbReference type="GO" id="GO:0003677">
    <property type="term" value="F:DNA binding"/>
    <property type="evidence" value="ECO:0007669"/>
    <property type="project" value="UniProtKB-KW"/>
</dbReference>
<feature type="domain" description="HTH iclR-type" evidence="4">
    <location>
        <begin position="20"/>
        <end position="82"/>
    </location>
</feature>
<evidence type="ECO:0000256" key="3">
    <source>
        <dbReference type="ARBA" id="ARBA00023163"/>
    </source>
</evidence>
<keyword evidence="7" id="KW-1185">Reference proteome</keyword>
<dbReference type="PANTHER" id="PTHR30136">
    <property type="entry name" value="HELIX-TURN-HELIX TRANSCRIPTIONAL REGULATOR, ICLR FAMILY"/>
    <property type="match status" value="1"/>
</dbReference>
<feature type="domain" description="IclR-ED" evidence="5">
    <location>
        <begin position="83"/>
        <end position="269"/>
    </location>
</feature>
<dbReference type="SUPFAM" id="SSF46785">
    <property type="entry name" value="Winged helix' DNA-binding domain"/>
    <property type="match status" value="1"/>
</dbReference>
<dbReference type="GO" id="GO:0003700">
    <property type="term" value="F:DNA-binding transcription factor activity"/>
    <property type="evidence" value="ECO:0007669"/>
    <property type="project" value="TreeGrafter"/>
</dbReference>
<accession>A0A238KQ51</accession>
<dbReference type="Gene3D" id="3.30.450.40">
    <property type="match status" value="1"/>
</dbReference>
<proteinExistence type="predicted"/>
<evidence type="ECO:0000259" key="5">
    <source>
        <dbReference type="PROSITE" id="PS51078"/>
    </source>
</evidence>
<evidence type="ECO:0000313" key="6">
    <source>
        <dbReference type="EMBL" id="SMX44242.1"/>
    </source>
</evidence>
<sequence>MMDEENLLGDSGVSGDRKFVSALARGLDVLRCFRPFETTLTNQEISARTGLPKPTVSRLAHTLCKLDYLVYSERTGTYRLGSGVLALGYGVLAGMEIADRAHAEMKRLCESGSNIHVTAALGERHRMGVIYTAVHRAQAAVSLTVNVGLRLPLFRSAVGRAILVSMSEQEREHLLYQTAQDRPAEAGASRASVEKALEEYDRLGYCTAFGDWMPEVNGIAVPVVSLNGDRVYGMNIGGPSFLVSPEVLQGEFAERLKEAARALSRSTGAEK</sequence>
<dbReference type="AlphaFoldDB" id="A0A238KQ51"/>
<dbReference type="InterPro" id="IPR036388">
    <property type="entry name" value="WH-like_DNA-bd_sf"/>
</dbReference>
<keyword evidence="2" id="KW-0238">DNA-binding</keyword>